<keyword evidence="8" id="KW-0804">Transcription</keyword>
<organism evidence="11 12">
    <name type="scientific">Paenibacillus herberti</name>
    <dbReference type="NCBI Taxonomy" id="1619309"/>
    <lineage>
        <taxon>Bacteria</taxon>
        <taxon>Bacillati</taxon>
        <taxon>Bacillota</taxon>
        <taxon>Bacilli</taxon>
        <taxon>Bacillales</taxon>
        <taxon>Paenibacillaceae</taxon>
        <taxon>Paenibacillus</taxon>
    </lineage>
</organism>
<evidence type="ECO:0000256" key="1">
    <source>
        <dbReference type="ARBA" id="ARBA00004651"/>
    </source>
</evidence>
<dbReference type="Pfam" id="PF17853">
    <property type="entry name" value="GGDEF_2"/>
    <property type="match status" value="1"/>
</dbReference>
<dbReference type="Pfam" id="PF12833">
    <property type="entry name" value="HTH_18"/>
    <property type="match status" value="1"/>
</dbReference>
<dbReference type="InterPro" id="IPR018060">
    <property type="entry name" value="HTH_AraC"/>
</dbReference>
<dbReference type="PROSITE" id="PS01124">
    <property type="entry name" value="HTH_ARAC_FAMILY_2"/>
    <property type="match status" value="1"/>
</dbReference>
<dbReference type="InterPro" id="IPR018062">
    <property type="entry name" value="HTH_AraC-typ_CS"/>
</dbReference>
<keyword evidence="5" id="KW-0805">Transcription regulation</keyword>
<protein>
    <recommendedName>
        <fullName evidence="10">HTH araC/xylS-type domain-containing protein</fullName>
    </recommendedName>
</protein>
<feature type="transmembrane region" description="Helical" evidence="9">
    <location>
        <begin position="299"/>
        <end position="318"/>
    </location>
</feature>
<keyword evidence="2" id="KW-1003">Cell membrane</keyword>
<gene>
    <name evidence="11" type="ORF">CGZ75_19000</name>
</gene>
<dbReference type="Gene3D" id="1.10.10.60">
    <property type="entry name" value="Homeodomain-like"/>
    <property type="match status" value="2"/>
</dbReference>
<feature type="domain" description="HTH araC/xylS-type" evidence="10">
    <location>
        <begin position="673"/>
        <end position="771"/>
    </location>
</feature>
<dbReference type="InterPro" id="IPR041522">
    <property type="entry name" value="CdaR_GGDEF"/>
</dbReference>
<sequence length="773" mass="89025">MTLATVFHIRNYLKGLPRVFWTYLISYLVVILLPIVTLSYAAYSFTVSTLEDELSRATLHSAKQKTASIEKTIETMQSIAVRIGLDGRIASYVNDPSNQYLLNETREILKTFAETNEAIESIDFYATGANLILSSDGYTRTYGQSKQDVWIEKGLSSKESGLWLSSRDGVEYDKIITYALKVPVHRKDFKGLVAVHMRESPLKSMLQKMEGNPYTTTYILDQEGNAISSSSSTPLDPEHVRLIFSESSKAQGEIGYTMMNQSRDKELVAYVKTLHTKWSIVSETPLQYLLSKLSYIRNVAWATCILLVVLGIILSYFMSRKMYSPIKTLMDKTLPYNKKGETGIQEGPRKNELETISYILDNVFRKNEDWEQQFRMNLPVLRERFLLSLLNNKYSSIHELNGKLEFLQIHFPHQELVIFLIEIDEYSLLVDSYSVADQNLYKYAIMNIAEEIAAANYICLTAESDENQLVLLVNLNAGSNEQQLKEKLTVLGEEIKHTIYQLLKLSVTIGIGNSYSQIMQAHYSYKEASEVIRAKLVAGTNTVLLYEDLIKEADYEFYLPPHFSNHMINFLKAGQLEDALSSLEELYHQIKVRTKLNEEVIFRTYSLIVEDILRNLHELNVNTEKVFGRNHNLFRELASKETIKAIHEWINGIVKRIYEVMQLQQPKKNAYIETVVAFMDQNYHLDLSVETISEQVNLHHAYLSRMFKQEMGKTILEYLTIKRLEASKTLMKETEQTINEIAASVGYNNVNSFIRFFKRYEGLTPGDYRKSNR</sequence>
<evidence type="ECO:0000313" key="11">
    <source>
        <dbReference type="EMBL" id="OXM14947.1"/>
    </source>
</evidence>
<dbReference type="PRINTS" id="PR00032">
    <property type="entry name" value="HTHARAC"/>
</dbReference>
<keyword evidence="3 9" id="KW-0812">Transmembrane</keyword>
<evidence type="ECO:0000256" key="3">
    <source>
        <dbReference type="ARBA" id="ARBA00022692"/>
    </source>
</evidence>
<dbReference type="PANTHER" id="PTHR43280">
    <property type="entry name" value="ARAC-FAMILY TRANSCRIPTIONAL REGULATOR"/>
    <property type="match status" value="1"/>
</dbReference>
<keyword evidence="7 9" id="KW-0472">Membrane</keyword>
<evidence type="ECO:0000313" key="12">
    <source>
        <dbReference type="Proteomes" id="UP000215145"/>
    </source>
</evidence>
<dbReference type="OrthoDB" id="1975037at2"/>
<feature type="transmembrane region" description="Helical" evidence="9">
    <location>
        <begin position="20"/>
        <end position="43"/>
    </location>
</feature>
<dbReference type="EMBL" id="NMUQ01000002">
    <property type="protein sequence ID" value="OXM14947.1"/>
    <property type="molecule type" value="Genomic_DNA"/>
</dbReference>
<dbReference type="InterPro" id="IPR020449">
    <property type="entry name" value="Tscrpt_reg_AraC-type_HTH"/>
</dbReference>
<keyword evidence="4 9" id="KW-1133">Transmembrane helix</keyword>
<evidence type="ECO:0000256" key="4">
    <source>
        <dbReference type="ARBA" id="ARBA00022989"/>
    </source>
</evidence>
<dbReference type="Pfam" id="PF02743">
    <property type="entry name" value="dCache_1"/>
    <property type="match status" value="1"/>
</dbReference>
<dbReference type="InterPro" id="IPR009057">
    <property type="entry name" value="Homeodomain-like_sf"/>
</dbReference>
<dbReference type="GO" id="GO:0003700">
    <property type="term" value="F:DNA-binding transcription factor activity"/>
    <property type="evidence" value="ECO:0007669"/>
    <property type="project" value="InterPro"/>
</dbReference>
<evidence type="ECO:0000256" key="2">
    <source>
        <dbReference type="ARBA" id="ARBA00022475"/>
    </source>
</evidence>
<dbReference type="SUPFAM" id="SSF46689">
    <property type="entry name" value="Homeodomain-like"/>
    <property type="match status" value="2"/>
</dbReference>
<dbReference type="GO" id="GO:0043565">
    <property type="term" value="F:sequence-specific DNA binding"/>
    <property type="evidence" value="ECO:0007669"/>
    <property type="project" value="InterPro"/>
</dbReference>
<comment type="caution">
    <text evidence="11">The sequence shown here is derived from an EMBL/GenBank/DDBJ whole genome shotgun (WGS) entry which is preliminary data.</text>
</comment>
<keyword evidence="6" id="KW-0238">DNA-binding</keyword>
<comment type="subcellular location">
    <subcellularLocation>
        <location evidence="1">Cell membrane</location>
        <topology evidence="1">Multi-pass membrane protein</topology>
    </subcellularLocation>
</comment>
<evidence type="ECO:0000256" key="5">
    <source>
        <dbReference type="ARBA" id="ARBA00023015"/>
    </source>
</evidence>
<evidence type="ECO:0000256" key="6">
    <source>
        <dbReference type="ARBA" id="ARBA00023125"/>
    </source>
</evidence>
<name>A0A229NYN3_9BACL</name>
<keyword evidence="12" id="KW-1185">Reference proteome</keyword>
<evidence type="ECO:0000256" key="8">
    <source>
        <dbReference type="ARBA" id="ARBA00023163"/>
    </source>
</evidence>
<reference evidence="11 12" key="1">
    <citation type="submission" date="2017-07" db="EMBL/GenBank/DDBJ databases">
        <title>Paenibacillus herberti R33 genome sequencing and assembly.</title>
        <authorList>
            <person name="Su W."/>
        </authorList>
    </citation>
    <scope>NUCLEOTIDE SEQUENCE [LARGE SCALE GENOMIC DNA]</scope>
    <source>
        <strain evidence="11 12">R33</strain>
    </source>
</reference>
<proteinExistence type="predicted"/>
<dbReference type="RefSeq" id="WP_089525764.1">
    <property type="nucleotide sequence ID" value="NZ_NMUQ01000002.1"/>
</dbReference>
<dbReference type="InterPro" id="IPR033479">
    <property type="entry name" value="dCache_1"/>
</dbReference>
<dbReference type="AlphaFoldDB" id="A0A229NYN3"/>
<evidence type="ECO:0000259" key="10">
    <source>
        <dbReference type="PROSITE" id="PS01124"/>
    </source>
</evidence>
<dbReference type="Proteomes" id="UP000215145">
    <property type="component" value="Unassembled WGS sequence"/>
</dbReference>
<dbReference type="GO" id="GO:0005886">
    <property type="term" value="C:plasma membrane"/>
    <property type="evidence" value="ECO:0007669"/>
    <property type="project" value="UniProtKB-SubCell"/>
</dbReference>
<accession>A0A229NYN3</accession>
<evidence type="ECO:0000256" key="9">
    <source>
        <dbReference type="SAM" id="Phobius"/>
    </source>
</evidence>
<dbReference type="SMART" id="SM00342">
    <property type="entry name" value="HTH_ARAC"/>
    <property type="match status" value="1"/>
</dbReference>
<evidence type="ECO:0000256" key="7">
    <source>
        <dbReference type="ARBA" id="ARBA00023136"/>
    </source>
</evidence>
<dbReference type="PANTHER" id="PTHR43280:SF28">
    <property type="entry name" value="HTH-TYPE TRANSCRIPTIONAL ACTIVATOR RHAS"/>
    <property type="match status" value="1"/>
</dbReference>
<dbReference type="PROSITE" id="PS00041">
    <property type="entry name" value="HTH_ARAC_FAMILY_1"/>
    <property type="match status" value="1"/>
</dbReference>